<protein>
    <submittedName>
        <fullName evidence="1">FtsX-like permease family protein</fullName>
    </submittedName>
</protein>
<evidence type="ECO:0000313" key="2">
    <source>
        <dbReference type="Proteomes" id="UP001364695"/>
    </source>
</evidence>
<evidence type="ECO:0000313" key="1">
    <source>
        <dbReference type="EMBL" id="MEJ7139294.1"/>
    </source>
</evidence>
<organism evidence="1 2">
    <name type="scientific">Amphibiibacter pelophylacis</name>
    <dbReference type="NCBI Taxonomy" id="1799477"/>
    <lineage>
        <taxon>Bacteria</taxon>
        <taxon>Pseudomonadati</taxon>
        <taxon>Pseudomonadota</taxon>
        <taxon>Betaproteobacteria</taxon>
        <taxon>Burkholderiales</taxon>
        <taxon>Sphaerotilaceae</taxon>
        <taxon>Amphibiibacter</taxon>
    </lineage>
</organism>
<reference evidence="1" key="1">
    <citation type="submission" date="2023-10" db="EMBL/GenBank/DDBJ databases">
        <title>Amphibacter perezi, gen. nov., sp. nov. a novel taxa of the family Comamonadaceae, class Betaproteobacteria isolated from the skin microbiota of Pelophylax perezi from different populations.</title>
        <authorList>
            <person name="Costa S."/>
            <person name="Proenca D.N."/>
            <person name="Lopes I."/>
            <person name="Morais P.V."/>
        </authorList>
    </citation>
    <scope>NUCLEOTIDE SEQUENCE</scope>
    <source>
        <strain evidence="1">SL12-8</strain>
    </source>
</reference>
<dbReference type="EMBL" id="JAWDIE010000023">
    <property type="protein sequence ID" value="MEJ7139294.1"/>
    <property type="molecule type" value="Genomic_DNA"/>
</dbReference>
<dbReference type="Proteomes" id="UP001364695">
    <property type="component" value="Unassembled WGS sequence"/>
</dbReference>
<accession>A0ACC6P603</accession>
<sequence>MVWQWAWKQTWRDWRAGQLRLLALALWLAVAAVTSVGFLSQRVQLGFERDARALLGGDLALSADQSLPPDFAQEAARLGLKVSQTLDFPSVARAPQDKGGQVRLVSLKAVDAAWPLRGAAKVTPAPGEPAGRARPAPGTAWVDPDVLPALGLKLGDRLLLGDSTLRISHTLVSEPDRGGQLAFFTPRVLINSADIAATGLVQPASRVRYRLAVAAPQFEANPPAVERFGAWASKEIKRTGLRGVRTETLEDGNPQMRRTLERAGLFLRLVSLLAALLCAVAVAVVSRDFARQQLDTCALLRVLGQPQRRIATLYALEFFIIGVLASGAGVLAGWALHGVFVQLLTGLIDAQLPAPGVQPALVGGLLGLSLMVAFGLPPVLRLAQVSPLRVLRRDLGAPGWPAMGVLLLGGLGVGALLWGVAGDARLGSWVIGGFVAALALFAAVAYAVVWGLQKLLARVGDTPRPALQTLRLTVRQMASRPGLLTLQVAALSVGLTALVLLVILRTDLIQQWQDSAPADAPNRFVINIQPDQAQTFQQQIRTEGVGPYDWSPMVRGRLVSINATPVNAEKFEDPDARRMVEREFNLSYTPAIPPHNILEEGQWRPGPQSADGVAPGQTPVISVESGLMQRLGLKLGDTLHFDVAGQMLSARISSTRKVDWASMRVNFFVLFPYRTLQADAPGAAVPGAPVMAGDSGLPATWISAFHAPADPAFDARMMQRFPNITLMNIEQTLQQVRAVLNQVVRAVELLFVFSLAAGLVVLVATMASTRQERLRDLALMRALGASRALLGRMQRLELLALGALAGVLASVCANAVAWGLATQVFSFENWTPAWTTSLVAVLGASLLCVAVGGWQLRGVVHASVTQTLRNAGAG</sequence>
<proteinExistence type="predicted"/>
<gene>
    <name evidence="1" type="ORF">RV045_12785</name>
</gene>
<keyword evidence="2" id="KW-1185">Reference proteome</keyword>
<comment type="caution">
    <text evidence="1">The sequence shown here is derived from an EMBL/GenBank/DDBJ whole genome shotgun (WGS) entry which is preliminary data.</text>
</comment>
<name>A0ACC6P603_9BURK</name>